<dbReference type="InterPro" id="IPR004401">
    <property type="entry name" value="YbaB/EbfC"/>
</dbReference>
<keyword evidence="2" id="KW-1185">Reference proteome</keyword>
<organism evidence="1 2">
    <name type="scientific">[Actinomadura] parvosata subsp. kistnae</name>
    <dbReference type="NCBI Taxonomy" id="1909395"/>
    <lineage>
        <taxon>Bacteria</taxon>
        <taxon>Bacillati</taxon>
        <taxon>Actinomycetota</taxon>
        <taxon>Actinomycetes</taxon>
        <taxon>Streptosporangiales</taxon>
        <taxon>Streptosporangiaceae</taxon>
        <taxon>Nonomuraea</taxon>
    </lineage>
</organism>
<dbReference type="EMBL" id="CP017717">
    <property type="protein sequence ID" value="AQZ68143.1"/>
    <property type="molecule type" value="Genomic_DNA"/>
</dbReference>
<dbReference type="Gene3D" id="3.30.1310.10">
    <property type="entry name" value="Nucleoid-associated protein YbaB-like domain"/>
    <property type="match status" value="1"/>
</dbReference>
<name>A0A1V0AD78_9ACTN</name>
<evidence type="ECO:0000313" key="2">
    <source>
        <dbReference type="Proteomes" id="UP000190797"/>
    </source>
</evidence>
<protein>
    <recommendedName>
        <fullName evidence="3">YbaB/EbfC family DNA-binding protein</fullName>
    </recommendedName>
</protein>
<sequence length="129" mass="13991">MRSPAPEDDAEYLAQYLAESRRVLRDLQAARAAMRQVEGRAESDDGLIEAAAAGQGVLTRLRIDPRALRLGEAALGRAVTKVLRTAQEEAGRQAQEIAERAAGRSASLPAPLDETFVRQRVEQAALDLL</sequence>
<dbReference type="Proteomes" id="UP000190797">
    <property type="component" value="Chromosome"/>
</dbReference>
<dbReference type="GO" id="GO:0003677">
    <property type="term" value="F:DNA binding"/>
    <property type="evidence" value="ECO:0007669"/>
    <property type="project" value="InterPro"/>
</dbReference>
<evidence type="ECO:0000313" key="1">
    <source>
        <dbReference type="EMBL" id="AQZ68143.1"/>
    </source>
</evidence>
<gene>
    <name evidence="1" type="ORF">BKM31_47740</name>
</gene>
<evidence type="ECO:0008006" key="3">
    <source>
        <dbReference type="Google" id="ProtNLM"/>
    </source>
</evidence>
<dbReference type="RefSeq" id="WP_186404511.1">
    <property type="nucleotide sequence ID" value="NZ_CP017717.1"/>
</dbReference>
<dbReference type="STRING" id="1909395.BKM31_47740"/>
<reference evidence="2" key="1">
    <citation type="journal article" date="2017" name="Med. Chem. Commun.">
        <title>Nonomuraea sp. ATCC 55076 harbours the largest actinomycete chromosome to date and the kistamicin biosynthetic gene cluster.</title>
        <authorList>
            <person name="Nazari B."/>
            <person name="Forneris C.C."/>
            <person name="Gibson M.I."/>
            <person name="Moon K."/>
            <person name="Schramma K.R."/>
            <person name="Seyedsayamdost M.R."/>
        </authorList>
    </citation>
    <scope>NUCLEOTIDE SEQUENCE [LARGE SCALE GENOMIC DNA]</scope>
    <source>
        <strain evidence="2">ATCC 55076</strain>
    </source>
</reference>
<dbReference type="Pfam" id="PF02575">
    <property type="entry name" value="YbaB_DNA_bd"/>
    <property type="match status" value="1"/>
</dbReference>
<dbReference type="KEGG" id="noa:BKM31_47740"/>
<dbReference type="InterPro" id="IPR036894">
    <property type="entry name" value="YbaB-like_sf"/>
</dbReference>
<accession>A0A1V0AD78</accession>
<proteinExistence type="predicted"/>
<dbReference type="SUPFAM" id="SSF82607">
    <property type="entry name" value="YbaB-like"/>
    <property type="match status" value="1"/>
</dbReference>
<dbReference type="AlphaFoldDB" id="A0A1V0AD78"/>